<dbReference type="SMART" id="SM00014">
    <property type="entry name" value="acidPPc"/>
    <property type="match status" value="1"/>
</dbReference>
<name>A0A1M4W0T5_9BACT</name>
<dbReference type="PANTHER" id="PTHR14969:SF13">
    <property type="entry name" value="AT30094P"/>
    <property type="match status" value="1"/>
</dbReference>
<keyword evidence="4" id="KW-1185">Reference proteome</keyword>
<evidence type="ECO:0000313" key="4">
    <source>
        <dbReference type="Proteomes" id="UP000184164"/>
    </source>
</evidence>
<feature type="transmembrane region" description="Helical" evidence="1">
    <location>
        <begin position="49"/>
        <end position="72"/>
    </location>
</feature>
<dbReference type="STRING" id="1484053.SAMN05444274_102274"/>
<keyword evidence="1" id="KW-0472">Membrane</keyword>
<evidence type="ECO:0000259" key="2">
    <source>
        <dbReference type="SMART" id="SM00014"/>
    </source>
</evidence>
<gene>
    <name evidence="3" type="ORF">SAMN05444274_102274</name>
</gene>
<dbReference type="Proteomes" id="UP000184164">
    <property type="component" value="Unassembled WGS sequence"/>
</dbReference>
<dbReference type="CDD" id="cd01610">
    <property type="entry name" value="PAP2_like"/>
    <property type="match status" value="1"/>
</dbReference>
<sequence>MKKLILKNRWFLLSYSIFFTTCIILLSIYSKPDLHILLNKANAPFFDFFFKNITHLGDGTMIGVLGVVFLFIKFRSAIAFLLGSIPAAIVVNIFKKVLTHDMYRPSKYFELFESYKLHLVEGVKLHSLQSFPSGHTATAFSVFLMLALVTKSNVGKLLLFFGAVVVAYSRVYISQHFMEDITVGSIISVVLMLAAFYWVQRWHKPWLDNSVLTTHTQSK</sequence>
<dbReference type="AlphaFoldDB" id="A0A1M4W0T5"/>
<dbReference type="InterPro" id="IPR036938">
    <property type="entry name" value="PAP2/HPO_sf"/>
</dbReference>
<proteinExistence type="predicted"/>
<evidence type="ECO:0000313" key="3">
    <source>
        <dbReference type="EMBL" id="SHE74755.1"/>
    </source>
</evidence>
<protein>
    <submittedName>
        <fullName evidence="3">PAP2 superfamily protein</fullName>
    </submittedName>
</protein>
<feature type="transmembrane region" description="Helical" evidence="1">
    <location>
        <begin position="12"/>
        <end position="29"/>
    </location>
</feature>
<feature type="transmembrane region" description="Helical" evidence="1">
    <location>
        <begin position="181"/>
        <end position="199"/>
    </location>
</feature>
<feature type="transmembrane region" description="Helical" evidence="1">
    <location>
        <begin position="77"/>
        <end position="94"/>
    </location>
</feature>
<dbReference type="OrthoDB" id="9773582at2"/>
<dbReference type="Gene3D" id="1.20.144.10">
    <property type="entry name" value="Phosphatidic acid phosphatase type 2/haloperoxidase"/>
    <property type="match status" value="1"/>
</dbReference>
<accession>A0A1M4W0T5</accession>
<keyword evidence="1" id="KW-1133">Transmembrane helix</keyword>
<dbReference type="SUPFAM" id="SSF48317">
    <property type="entry name" value="Acid phosphatase/Vanadium-dependent haloperoxidase"/>
    <property type="match status" value="1"/>
</dbReference>
<organism evidence="3 4">
    <name type="scientific">Mariniphaga anaerophila</name>
    <dbReference type="NCBI Taxonomy" id="1484053"/>
    <lineage>
        <taxon>Bacteria</taxon>
        <taxon>Pseudomonadati</taxon>
        <taxon>Bacteroidota</taxon>
        <taxon>Bacteroidia</taxon>
        <taxon>Marinilabiliales</taxon>
        <taxon>Prolixibacteraceae</taxon>
        <taxon>Mariniphaga</taxon>
    </lineage>
</organism>
<dbReference type="Pfam" id="PF01569">
    <property type="entry name" value="PAP2"/>
    <property type="match status" value="1"/>
</dbReference>
<dbReference type="InterPro" id="IPR000326">
    <property type="entry name" value="PAP2/HPO"/>
</dbReference>
<keyword evidence="1" id="KW-0812">Transmembrane</keyword>
<feature type="domain" description="Phosphatidic acid phosphatase type 2/haloperoxidase" evidence="2">
    <location>
        <begin position="77"/>
        <end position="196"/>
    </location>
</feature>
<reference evidence="3 4" key="1">
    <citation type="submission" date="2016-11" db="EMBL/GenBank/DDBJ databases">
        <authorList>
            <person name="Jaros S."/>
            <person name="Januszkiewicz K."/>
            <person name="Wedrychowicz H."/>
        </authorList>
    </citation>
    <scope>NUCLEOTIDE SEQUENCE [LARGE SCALE GENOMIC DNA]</scope>
    <source>
        <strain evidence="3 4">DSM 26910</strain>
    </source>
</reference>
<dbReference type="PANTHER" id="PTHR14969">
    <property type="entry name" value="SPHINGOSINE-1-PHOSPHATE PHOSPHOHYDROLASE"/>
    <property type="match status" value="1"/>
</dbReference>
<evidence type="ECO:0000256" key="1">
    <source>
        <dbReference type="SAM" id="Phobius"/>
    </source>
</evidence>
<dbReference type="EMBL" id="FQUM01000002">
    <property type="protein sequence ID" value="SHE74755.1"/>
    <property type="molecule type" value="Genomic_DNA"/>
</dbReference>
<feature type="transmembrane region" description="Helical" evidence="1">
    <location>
        <begin position="157"/>
        <end position="175"/>
    </location>
</feature>
<dbReference type="RefSeq" id="WP_083570586.1">
    <property type="nucleotide sequence ID" value="NZ_FQUM01000002.1"/>
</dbReference>